<evidence type="ECO:0000313" key="3">
    <source>
        <dbReference type="Proteomes" id="UP001152795"/>
    </source>
</evidence>
<dbReference type="Proteomes" id="UP001152795">
    <property type="component" value="Unassembled WGS sequence"/>
</dbReference>
<reference evidence="2" key="1">
    <citation type="submission" date="2020-04" db="EMBL/GenBank/DDBJ databases">
        <authorList>
            <person name="Alioto T."/>
            <person name="Alioto T."/>
            <person name="Gomez Garrido J."/>
        </authorList>
    </citation>
    <scope>NUCLEOTIDE SEQUENCE</scope>
    <source>
        <strain evidence="2">A484AB</strain>
    </source>
</reference>
<name>A0A6S7K6A7_PARCT</name>
<feature type="domain" description="Helitron helicase-like" evidence="1">
    <location>
        <begin position="6"/>
        <end position="97"/>
    </location>
</feature>
<protein>
    <recommendedName>
        <fullName evidence="1">Helitron helicase-like domain-containing protein</fullName>
    </recommendedName>
</protein>
<organism evidence="2 3">
    <name type="scientific">Paramuricea clavata</name>
    <name type="common">Red gorgonian</name>
    <name type="synonym">Violescent sea-whip</name>
    <dbReference type="NCBI Taxonomy" id="317549"/>
    <lineage>
        <taxon>Eukaryota</taxon>
        <taxon>Metazoa</taxon>
        <taxon>Cnidaria</taxon>
        <taxon>Anthozoa</taxon>
        <taxon>Octocorallia</taxon>
        <taxon>Malacalcyonacea</taxon>
        <taxon>Plexauridae</taxon>
        <taxon>Paramuricea</taxon>
    </lineage>
</organism>
<dbReference type="EMBL" id="CACRXK020022987">
    <property type="protein sequence ID" value="CAB4037360.1"/>
    <property type="molecule type" value="Genomic_DNA"/>
</dbReference>
<dbReference type="OrthoDB" id="5969700at2759"/>
<sequence>MIQRKRILQQSGIFLKQNPGEAHLTIEELREMAASNNASVFMSKVSRYVGNIAGTNAYWNRVREELKAIITSVGAPTLFFTFSSADMHWPELHVLFKADNELGRGSIHCHGTAKLNNDPGLCQLTQTALKGFLAQKFKDENDCSDTTELDQDIETGQKATDTVCQYVDWLLSTINPNPPDEDMWIRPEVHPCQRSHHDIPEHEKQSDYVDLLNMVQRHTRCSTSYCLRKKSNETELKCRFHFPFDICPKTKFEFEKIHTSGDNEHYRAKIVTKRNESRLNNHQQLQLQGWRANCDIQVVIDHYACVEYLTKYAAKGPNFGLYCKYQLLRYKPWRTTQNNAWGDQEPTDEVLINCWHEFLQTPYGQCNVPDWFDKLQAAIQSQEAEGEPADQQETTREEWMILSDLNTPFDNSEQTPESTYDWHLDRANYSEQQIQEMPTWIKTNKEEYTIDEQYDVTSYCSSID</sequence>
<accession>A0A6S7K6A7</accession>
<dbReference type="InterPro" id="IPR025476">
    <property type="entry name" value="Helitron_helicase-like"/>
</dbReference>
<proteinExistence type="predicted"/>
<evidence type="ECO:0000259" key="1">
    <source>
        <dbReference type="Pfam" id="PF14214"/>
    </source>
</evidence>
<evidence type="ECO:0000313" key="2">
    <source>
        <dbReference type="EMBL" id="CAB4037360.1"/>
    </source>
</evidence>
<dbReference type="Pfam" id="PF14214">
    <property type="entry name" value="Helitron_like_N"/>
    <property type="match status" value="1"/>
</dbReference>
<comment type="caution">
    <text evidence="2">The sequence shown here is derived from an EMBL/GenBank/DDBJ whole genome shotgun (WGS) entry which is preliminary data.</text>
</comment>
<dbReference type="AlphaFoldDB" id="A0A6S7K6A7"/>
<gene>
    <name evidence="2" type="ORF">PACLA_8A025004</name>
</gene>
<keyword evidence="3" id="KW-1185">Reference proteome</keyword>